<dbReference type="AlphaFoldDB" id="C5FZD4"/>
<dbReference type="GeneID" id="9227374"/>
<dbReference type="Proteomes" id="UP000002035">
    <property type="component" value="Unassembled WGS sequence"/>
</dbReference>
<dbReference type="VEuPathDB" id="FungiDB:MCYG_08056"/>
<keyword evidence="2" id="KW-1185">Reference proteome</keyword>
<organism evidence="1 2">
    <name type="scientific">Arthroderma otae (strain ATCC MYA-4605 / CBS 113480)</name>
    <name type="common">Microsporum canis</name>
    <dbReference type="NCBI Taxonomy" id="554155"/>
    <lineage>
        <taxon>Eukaryota</taxon>
        <taxon>Fungi</taxon>
        <taxon>Dikarya</taxon>
        <taxon>Ascomycota</taxon>
        <taxon>Pezizomycotina</taxon>
        <taxon>Eurotiomycetes</taxon>
        <taxon>Eurotiomycetidae</taxon>
        <taxon>Onygenales</taxon>
        <taxon>Arthrodermataceae</taxon>
        <taxon>Microsporum</taxon>
    </lineage>
</organism>
<name>C5FZD4_ARTOC</name>
<dbReference type="HOGENOM" id="CLU_2084323_0_0_1"/>
<evidence type="ECO:0000313" key="2">
    <source>
        <dbReference type="Proteomes" id="UP000002035"/>
    </source>
</evidence>
<gene>
    <name evidence="1" type="ORF">MCYG_08056</name>
</gene>
<proteinExistence type="predicted"/>
<protein>
    <submittedName>
        <fullName evidence="1">Uncharacterized protein</fullName>
    </submittedName>
</protein>
<dbReference type="EMBL" id="DS995708">
    <property type="protein sequence ID" value="EEQ35237.1"/>
    <property type="molecule type" value="Genomic_DNA"/>
</dbReference>
<accession>C5FZD4</accession>
<reference evidence="2" key="1">
    <citation type="journal article" date="2012" name="MBio">
        <title>Comparative genome analysis of Trichophyton rubrum and related dermatophytes reveals candidate genes involved in infection.</title>
        <authorList>
            <person name="Martinez D.A."/>
            <person name="Oliver B.G."/>
            <person name="Graeser Y."/>
            <person name="Goldberg J.M."/>
            <person name="Li W."/>
            <person name="Martinez-Rossi N.M."/>
            <person name="Monod M."/>
            <person name="Shelest E."/>
            <person name="Barton R.C."/>
            <person name="Birch E."/>
            <person name="Brakhage A.A."/>
            <person name="Chen Z."/>
            <person name="Gurr S.J."/>
            <person name="Heiman D."/>
            <person name="Heitman J."/>
            <person name="Kosti I."/>
            <person name="Rossi A."/>
            <person name="Saif S."/>
            <person name="Samalova M."/>
            <person name="Saunders C.W."/>
            <person name="Shea T."/>
            <person name="Summerbell R.C."/>
            <person name="Xu J."/>
            <person name="Young S."/>
            <person name="Zeng Q."/>
            <person name="Birren B.W."/>
            <person name="Cuomo C.A."/>
            <person name="White T.C."/>
        </authorList>
    </citation>
    <scope>NUCLEOTIDE SEQUENCE [LARGE SCALE GENOMIC DNA]</scope>
    <source>
        <strain evidence="2">ATCC MYA-4605 / CBS 113480</strain>
    </source>
</reference>
<sequence length="117" mass="13225">MVCFKQFLNIYIPYILAHWVAINDCKFSLLVFPCLHTPDMACRKRRSEEGIHNSGVYVSFHVSNGCYCGMYPAHITRVTIGDIRRGNILTLSRHQTYMPLFLPPPQSGNKSPPAPAS</sequence>
<dbReference type="RefSeq" id="XP_002842973.1">
    <property type="nucleotide sequence ID" value="XM_002842927.1"/>
</dbReference>
<evidence type="ECO:0000313" key="1">
    <source>
        <dbReference type="EMBL" id="EEQ35237.1"/>
    </source>
</evidence>